<name>A0A1H3WTZ7_9EURY</name>
<proteinExistence type="predicted"/>
<dbReference type="EMBL" id="FNQT01000001">
    <property type="protein sequence ID" value="SDZ90625.1"/>
    <property type="molecule type" value="Genomic_DNA"/>
</dbReference>
<protein>
    <submittedName>
        <fullName evidence="1">Uncharacterized protein</fullName>
    </submittedName>
</protein>
<gene>
    <name evidence="1" type="ORF">SAMN04488065_1142</name>
</gene>
<dbReference type="PROSITE" id="PS51318">
    <property type="entry name" value="TAT"/>
    <property type="match status" value="1"/>
</dbReference>
<accession>A0A1H3WTZ7</accession>
<sequence length="285" mass="29807">MPSRRRLVASLGAALTGLAGCLDTSSDSTPPTAEATLGDSISLDGTTVTATELAAVHSYHYLSAPDAFGVESAGSDRFLFVALTASGERPPPGRAFALDVGGDRLAFPEAAPAPERDLAPVGDGRYTEESPQGYLVFRVPAPLETSVAVTLRQASQVSDSRVDDDARARWSIPDARLDALRSPPPEFAVSYDVPESVDANDPIPVGIDVTNKGDGSGVCRGAINHTHPMHGGDSFSLSLDSGASTTYEMTVDYHVDDRVDADSLEFDLLVPGDARSFTVTLEGAA</sequence>
<reference evidence="1 2" key="1">
    <citation type="submission" date="2016-10" db="EMBL/GenBank/DDBJ databases">
        <authorList>
            <person name="de Groot N.N."/>
        </authorList>
    </citation>
    <scope>NUCLEOTIDE SEQUENCE [LARGE SCALE GENOMIC DNA]</scope>
    <source>
        <strain evidence="1 2">CGMCC 1.8712</strain>
    </source>
</reference>
<dbReference type="OrthoDB" id="270566at2157"/>
<organism evidence="1 2">
    <name type="scientific">Haloplanus vescus</name>
    <dbReference type="NCBI Taxonomy" id="555874"/>
    <lineage>
        <taxon>Archaea</taxon>
        <taxon>Methanobacteriati</taxon>
        <taxon>Methanobacteriota</taxon>
        <taxon>Stenosarchaea group</taxon>
        <taxon>Halobacteria</taxon>
        <taxon>Halobacteriales</taxon>
        <taxon>Haloferacaceae</taxon>
        <taxon>Haloplanus</taxon>
    </lineage>
</organism>
<evidence type="ECO:0000313" key="2">
    <source>
        <dbReference type="Proteomes" id="UP000236755"/>
    </source>
</evidence>
<dbReference type="PROSITE" id="PS51257">
    <property type="entry name" value="PROKAR_LIPOPROTEIN"/>
    <property type="match status" value="1"/>
</dbReference>
<keyword evidence="2" id="KW-1185">Reference proteome</keyword>
<dbReference type="AlphaFoldDB" id="A0A1H3WTZ7"/>
<dbReference type="Proteomes" id="UP000236755">
    <property type="component" value="Unassembled WGS sequence"/>
</dbReference>
<dbReference type="InterPro" id="IPR006311">
    <property type="entry name" value="TAT_signal"/>
</dbReference>
<evidence type="ECO:0000313" key="1">
    <source>
        <dbReference type="EMBL" id="SDZ90625.1"/>
    </source>
</evidence>
<dbReference type="RefSeq" id="WP_092632734.1">
    <property type="nucleotide sequence ID" value="NZ_FNQT01000001.1"/>
</dbReference>